<evidence type="ECO:0000259" key="1">
    <source>
        <dbReference type="SMART" id="SM00507"/>
    </source>
</evidence>
<protein>
    <recommendedName>
        <fullName evidence="1">HNH nuclease domain-containing protein</fullName>
    </recommendedName>
</protein>
<dbReference type="InterPro" id="IPR002711">
    <property type="entry name" value="HNH"/>
</dbReference>
<dbReference type="EMBL" id="CP049140">
    <property type="protein sequence ID" value="QIE90857.1"/>
    <property type="molecule type" value="Genomic_DNA"/>
</dbReference>
<organism evidence="2 3">
    <name type="scientific">Pseudomonas nitroreducens</name>
    <dbReference type="NCBI Taxonomy" id="46680"/>
    <lineage>
        <taxon>Bacteria</taxon>
        <taxon>Pseudomonadati</taxon>
        <taxon>Pseudomonadota</taxon>
        <taxon>Gammaproteobacteria</taxon>
        <taxon>Pseudomonadales</taxon>
        <taxon>Pseudomonadaceae</taxon>
        <taxon>Pseudomonas</taxon>
    </lineage>
</organism>
<dbReference type="AlphaFoldDB" id="A0A6G6J6I8"/>
<dbReference type="GO" id="GO:0008270">
    <property type="term" value="F:zinc ion binding"/>
    <property type="evidence" value="ECO:0007669"/>
    <property type="project" value="InterPro"/>
</dbReference>
<name>A0A6G6J6I8_PSENT</name>
<reference evidence="2 3" key="1">
    <citation type="submission" date="2020-02" db="EMBL/GenBank/DDBJ databases">
        <title>Integrative conjugative elements (ICEs) and plasmids drive adaptation of Pseudomonas nitroreducens strain HBP1 to wastewater environment.</title>
        <authorList>
            <person name="Sentchilo V."/>
            <person name="Carraro N."/>
            <person name="Bertelli C."/>
            <person name="van der Meer J.R."/>
        </authorList>
    </citation>
    <scope>NUCLEOTIDE SEQUENCE [LARGE SCALE GENOMIC DNA]</scope>
    <source>
        <strain evidence="2 3">HBP1</strain>
    </source>
</reference>
<dbReference type="KEGG" id="pnt:G5B91_10860"/>
<dbReference type="GO" id="GO:0004519">
    <property type="term" value="F:endonuclease activity"/>
    <property type="evidence" value="ECO:0007669"/>
    <property type="project" value="InterPro"/>
</dbReference>
<proteinExistence type="predicted"/>
<feature type="domain" description="HNH nuclease" evidence="1">
    <location>
        <begin position="57"/>
        <end position="104"/>
    </location>
</feature>
<evidence type="ECO:0000313" key="3">
    <source>
        <dbReference type="Proteomes" id="UP000501063"/>
    </source>
</evidence>
<dbReference type="GO" id="GO:0003676">
    <property type="term" value="F:nucleic acid binding"/>
    <property type="evidence" value="ECO:0007669"/>
    <property type="project" value="InterPro"/>
</dbReference>
<dbReference type="InterPro" id="IPR003615">
    <property type="entry name" value="HNH_nuc"/>
</dbReference>
<sequence length="129" mass="14880">MPGLRVLPDKICKTCGAAFNRRVMPNGRRQDVKLFLAQEHCSRTCGNSRKVLKPKSYLWRARKHRKDTCEACGYKQRLTVHHCDQDQTNNDPENLQTLCSHCHDFWHAMAKRLGKKVAGRMVCLGSEKE</sequence>
<accession>A0A6G6J6I8</accession>
<dbReference type="SMART" id="SM00507">
    <property type="entry name" value="HNHc"/>
    <property type="match status" value="1"/>
</dbReference>
<dbReference type="Pfam" id="PF01844">
    <property type="entry name" value="HNH"/>
    <property type="match status" value="1"/>
</dbReference>
<dbReference type="RefSeq" id="WP_128082490.1">
    <property type="nucleotide sequence ID" value="NZ_CP049140.1"/>
</dbReference>
<gene>
    <name evidence="2" type="ORF">G5B91_10860</name>
</gene>
<dbReference type="Proteomes" id="UP000501063">
    <property type="component" value="Chromosome"/>
</dbReference>
<evidence type="ECO:0000313" key="2">
    <source>
        <dbReference type="EMBL" id="QIE90857.1"/>
    </source>
</evidence>
<dbReference type="CDD" id="cd00085">
    <property type="entry name" value="HNHc"/>
    <property type="match status" value="1"/>
</dbReference>